<evidence type="ECO:0000259" key="2">
    <source>
        <dbReference type="Pfam" id="PF08450"/>
    </source>
</evidence>
<reference evidence="3" key="1">
    <citation type="submission" date="2018-05" db="EMBL/GenBank/DDBJ databases">
        <authorList>
            <person name="Lanie J.A."/>
            <person name="Ng W.-L."/>
            <person name="Kazmierczak K.M."/>
            <person name="Andrzejewski T.M."/>
            <person name="Davidsen T.M."/>
            <person name="Wayne K.J."/>
            <person name="Tettelin H."/>
            <person name="Glass J.I."/>
            <person name="Rusch D."/>
            <person name="Podicherti R."/>
            <person name="Tsui H.-C.T."/>
            <person name="Winkler M.E."/>
        </authorList>
    </citation>
    <scope>NUCLEOTIDE SEQUENCE</scope>
</reference>
<dbReference type="PANTHER" id="PTHR10907">
    <property type="entry name" value="REGUCALCIN"/>
    <property type="match status" value="1"/>
</dbReference>
<comment type="similarity">
    <text evidence="1">Belongs to the SMP-30/CGR1 family.</text>
</comment>
<dbReference type="Pfam" id="PF08450">
    <property type="entry name" value="SGL"/>
    <property type="match status" value="1"/>
</dbReference>
<dbReference type="Gene3D" id="2.120.10.30">
    <property type="entry name" value="TolB, C-terminal domain"/>
    <property type="match status" value="1"/>
</dbReference>
<evidence type="ECO:0000313" key="3">
    <source>
        <dbReference type="EMBL" id="SVA82891.1"/>
    </source>
</evidence>
<feature type="domain" description="SMP-30/Gluconolactonase/LRE-like region" evidence="2">
    <location>
        <begin position="2"/>
        <end position="235"/>
    </location>
</feature>
<name>A0A381Z1S9_9ZZZZ</name>
<organism evidence="3">
    <name type="scientific">marine metagenome</name>
    <dbReference type="NCBI Taxonomy" id="408172"/>
    <lineage>
        <taxon>unclassified sequences</taxon>
        <taxon>metagenomes</taxon>
        <taxon>ecological metagenomes</taxon>
    </lineage>
</organism>
<dbReference type="PRINTS" id="PR01790">
    <property type="entry name" value="SMP30FAMILY"/>
</dbReference>
<dbReference type="GO" id="GO:0005509">
    <property type="term" value="F:calcium ion binding"/>
    <property type="evidence" value="ECO:0007669"/>
    <property type="project" value="TreeGrafter"/>
</dbReference>
<protein>
    <recommendedName>
        <fullName evidence="2">SMP-30/Gluconolactonase/LRE-like region domain-containing protein</fullName>
    </recommendedName>
</protein>
<evidence type="ECO:0000256" key="1">
    <source>
        <dbReference type="ARBA" id="ARBA00008853"/>
    </source>
</evidence>
<gene>
    <name evidence="3" type="ORF">METZ01_LOCUS135745</name>
</gene>
<dbReference type="EMBL" id="UINC01019559">
    <property type="protein sequence ID" value="SVA82891.1"/>
    <property type="molecule type" value="Genomic_DNA"/>
</dbReference>
<dbReference type="InterPro" id="IPR013658">
    <property type="entry name" value="SGL"/>
</dbReference>
<dbReference type="InterPro" id="IPR005511">
    <property type="entry name" value="SMP-30"/>
</dbReference>
<dbReference type="InterPro" id="IPR011042">
    <property type="entry name" value="6-blade_b-propeller_TolB-like"/>
</dbReference>
<accession>A0A381Z1S9</accession>
<dbReference type="GO" id="GO:0004341">
    <property type="term" value="F:gluconolactonase activity"/>
    <property type="evidence" value="ECO:0007669"/>
    <property type="project" value="TreeGrafter"/>
</dbReference>
<dbReference type="SUPFAM" id="SSF63829">
    <property type="entry name" value="Calcium-dependent phosphotriesterase"/>
    <property type="match status" value="1"/>
</dbReference>
<sequence length="265" mass="29827">MPDTKSLMWLDIKGKSLHTFSYITKNFTDKKLVKTTTWILPILNSNSFLVGTEDGVEEYDYNENKFELKLSIEGDLPNNRLNDAKIDKNGNLWFGTMDNTEKETSGSFYCLKPNYELIKVDDSYTVTNGPAITHDDKKLYHVSSLQKKVFCYDKNNTTLSNKRIFFELDPKDGYPDGLTIDKENFIWLAVWGGAKVIRISTDGEVNKIITFPTSQITSCVFGGSEMNILFVTSASVGKNISEDVHAGNLFSVKTNKKGVPSPHFG</sequence>
<dbReference type="GO" id="GO:0019853">
    <property type="term" value="P:L-ascorbic acid biosynthetic process"/>
    <property type="evidence" value="ECO:0007669"/>
    <property type="project" value="TreeGrafter"/>
</dbReference>
<dbReference type="AlphaFoldDB" id="A0A381Z1S9"/>
<proteinExistence type="inferred from homology"/>
<dbReference type="PANTHER" id="PTHR10907:SF47">
    <property type="entry name" value="REGUCALCIN"/>
    <property type="match status" value="1"/>
</dbReference>